<dbReference type="EMBL" id="CM027689">
    <property type="protein sequence ID" value="KAG0514765.1"/>
    <property type="molecule type" value="Genomic_DNA"/>
</dbReference>
<comment type="caution">
    <text evidence="1">The sequence shown here is derived from an EMBL/GenBank/DDBJ whole genome shotgun (WGS) entry which is preliminary data.</text>
</comment>
<sequence>MGSRRDPGLFPAREAHAAIFHGPTGNLSRLETPGDIPRLASTHVHVVFSAAAAPRLLLRRRPLRSALGWTSSPSPSLCGTSTSISADPGAADGRIFISTPPIPSPRTGGKLTDKSFVREVRRSCFNFTCATKGQEG</sequence>
<dbReference type="EMBL" id="CM027682">
    <property type="protein sequence ID" value="KAG0536533.1"/>
    <property type="molecule type" value="Genomic_DNA"/>
</dbReference>
<evidence type="ECO:0000313" key="2">
    <source>
        <dbReference type="EMBL" id="KAG0536533.1"/>
    </source>
</evidence>
<dbReference type="Proteomes" id="UP000807115">
    <property type="component" value="Chromosome 10"/>
</dbReference>
<organism evidence="1 3">
    <name type="scientific">Sorghum bicolor</name>
    <name type="common">Sorghum</name>
    <name type="synonym">Sorghum vulgare</name>
    <dbReference type="NCBI Taxonomy" id="4558"/>
    <lineage>
        <taxon>Eukaryota</taxon>
        <taxon>Viridiplantae</taxon>
        <taxon>Streptophyta</taxon>
        <taxon>Embryophyta</taxon>
        <taxon>Tracheophyta</taxon>
        <taxon>Spermatophyta</taxon>
        <taxon>Magnoliopsida</taxon>
        <taxon>Liliopsida</taxon>
        <taxon>Poales</taxon>
        <taxon>Poaceae</taxon>
        <taxon>PACMAD clade</taxon>
        <taxon>Panicoideae</taxon>
        <taxon>Andropogonodae</taxon>
        <taxon>Andropogoneae</taxon>
        <taxon>Sorghinae</taxon>
        <taxon>Sorghum</taxon>
    </lineage>
</organism>
<evidence type="ECO:0000313" key="3">
    <source>
        <dbReference type="Proteomes" id="UP000807115"/>
    </source>
</evidence>
<gene>
    <name evidence="2" type="ORF">BDA96_03G072200</name>
    <name evidence="1" type="ORF">BDA96_10G221600</name>
</gene>
<dbReference type="EMBL" id="CM027689">
    <property type="protein sequence ID" value="KAG0514766.1"/>
    <property type="molecule type" value="Genomic_DNA"/>
</dbReference>
<evidence type="ECO:0000313" key="1">
    <source>
        <dbReference type="EMBL" id="KAG0514765.1"/>
    </source>
</evidence>
<reference evidence="1" key="1">
    <citation type="journal article" date="2019" name="BMC Genomics">
        <title>A new reference genome for Sorghum bicolor reveals high levels of sequence similarity between sweet and grain genotypes: implications for the genetics of sugar metabolism.</title>
        <authorList>
            <person name="Cooper E.A."/>
            <person name="Brenton Z.W."/>
            <person name="Flinn B.S."/>
            <person name="Jenkins J."/>
            <person name="Shu S."/>
            <person name="Flowers D."/>
            <person name="Luo F."/>
            <person name="Wang Y."/>
            <person name="Xia P."/>
            <person name="Barry K."/>
            <person name="Daum C."/>
            <person name="Lipzen A."/>
            <person name="Yoshinaga Y."/>
            <person name="Schmutz J."/>
            <person name="Saski C."/>
            <person name="Vermerris W."/>
            <person name="Kresovich S."/>
        </authorList>
    </citation>
    <scope>NUCLEOTIDE SEQUENCE</scope>
</reference>
<name>A0A921U1Q9_SORBI</name>
<reference evidence="1" key="2">
    <citation type="submission" date="2020-10" db="EMBL/GenBank/DDBJ databases">
        <authorList>
            <person name="Cooper E.A."/>
            <person name="Brenton Z.W."/>
            <person name="Flinn B.S."/>
            <person name="Jenkins J."/>
            <person name="Shu S."/>
            <person name="Flowers D."/>
            <person name="Luo F."/>
            <person name="Wang Y."/>
            <person name="Xia P."/>
            <person name="Barry K."/>
            <person name="Daum C."/>
            <person name="Lipzen A."/>
            <person name="Yoshinaga Y."/>
            <person name="Schmutz J."/>
            <person name="Saski C."/>
            <person name="Vermerris W."/>
            <person name="Kresovich S."/>
        </authorList>
    </citation>
    <scope>NUCLEOTIDE SEQUENCE</scope>
</reference>
<dbReference type="AlphaFoldDB" id="A0A921U1Q9"/>
<dbReference type="Proteomes" id="UP000807115">
    <property type="component" value="Chromosome 3"/>
</dbReference>
<proteinExistence type="predicted"/>
<accession>A0A921U1Q9</accession>
<protein>
    <submittedName>
        <fullName evidence="1">Uncharacterized protein</fullName>
    </submittedName>
</protein>